<dbReference type="GO" id="GO:0006508">
    <property type="term" value="P:proteolysis"/>
    <property type="evidence" value="ECO:0007669"/>
    <property type="project" value="InterPro"/>
</dbReference>
<comment type="caution">
    <text evidence="4">The sequence shown here is derived from an EMBL/GenBank/DDBJ whole genome shotgun (WGS) entry which is preliminary data.</text>
</comment>
<comment type="similarity">
    <text evidence="1">Belongs to the peptidase C1 family.</text>
</comment>
<dbReference type="InterPro" id="IPR038765">
    <property type="entry name" value="Papain-like_cys_pep_sf"/>
</dbReference>
<dbReference type="SUPFAM" id="SSF54001">
    <property type="entry name" value="Cysteine proteinases"/>
    <property type="match status" value="1"/>
</dbReference>
<dbReference type="PROSITE" id="PS00139">
    <property type="entry name" value="THIOL_PROTEASE_CYS"/>
    <property type="match status" value="1"/>
</dbReference>
<keyword evidence="2" id="KW-1133">Transmembrane helix</keyword>
<evidence type="ECO:0000313" key="4">
    <source>
        <dbReference type="EMBL" id="CAI9953416.1"/>
    </source>
</evidence>
<proteinExistence type="inferred from homology"/>
<keyword evidence="2" id="KW-0472">Membrane</keyword>
<dbReference type="PANTHER" id="PTHR12411">
    <property type="entry name" value="CYSTEINE PROTEASE FAMILY C1-RELATED"/>
    <property type="match status" value="1"/>
</dbReference>
<evidence type="ECO:0000256" key="1">
    <source>
        <dbReference type="ARBA" id="ARBA00008455"/>
    </source>
</evidence>
<dbReference type="PRINTS" id="PR00705">
    <property type="entry name" value="PAPAIN"/>
</dbReference>
<name>A0AA86Q736_9EUKA</name>
<evidence type="ECO:0000313" key="6">
    <source>
        <dbReference type="Proteomes" id="UP001642409"/>
    </source>
</evidence>
<evidence type="ECO:0000313" key="5">
    <source>
        <dbReference type="EMBL" id="CAL6066625.1"/>
    </source>
</evidence>
<sequence length="487" mass="54088">MFRLVISCLQLNCNITQYEGCEVSYSKFVLCFNKQSSEESQQQFCNQLNILLTVIVTCDTCDITSNMDQELNTGGLINLPARKSAGNVITDCKNKLVCNIMNPLETVSQIYESVDLLEAGLVTTPRDQGKCGSCWAFGTTAAFENAMLHDKSHYTGTIWEQNNYDLSELYLVMNSQNSTYCIGGNFMTAINEYDLGSVLNTIELEKDFPYTTWITEQSKFGVSKYTPKIQVSDYTLPYKQYKVSDGQVSTDTGLIYIYLDSYKTFTIEARKQIKSYLSRGIVVVGTMAAGFSDSFSFYNGKSWTGESCPCAKYSEGTQNYVNCIQKYMDHQITFAGYGKKKGVDVWVIRNSWGSGWGAGGNFYVPIGSNAFCIETTALTVIPKYYDENAGIYANIGSHSRGSSTELDSDSAQLIANDGSFIGMPNKFPQWATVLIVIGSIVGFILIIITIYYCVKNKKSGLKPQYQQNVVQTIPAIQQKYTSGGSII</sequence>
<dbReference type="AlphaFoldDB" id="A0AA86Q736"/>
<reference evidence="4" key="1">
    <citation type="submission" date="2023-06" db="EMBL/GenBank/DDBJ databases">
        <authorList>
            <person name="Kurt Z."/>
        </authorList>
    </citation>
    <scope>NUCLEOTIDE SEQUENCE</scope>
</reference>
<gene>
    <name evidence="4" type="ORF">HINF_LOCUS41061</name>
    <name evidence="5" type="ORF">HINF_LOCUS52536</name>
</gene>
<dbReference type="EMBL" id="CAXDID020000263">
    <property type="protein sequence ID" value="CAL6066625.1"/>
    <property type="molecule type" value="Genomic_DNA"/>
</dbReference>
<dbReference type="Pfam" id="PF00112">
    <property type="entry name" value="Peptidase_C1"/>
    <property type="match status" value="1"/>
</dbReference>
<keyword evidence="6" id="KW-1185">Reference proteome</keyword>
<dbReference type="InterPro" id="IPR000169">
    <property type="entry name" value="Pept_cys_AS"/>
</dbReference>
<organism evidence="4">
    <name type="scientific">Hexamita inflata</name>
    <dbReference type="NCBI Taxonomy" id="28002"/>
    <lineage>
        <taxon>Eukaryota</taxon>
        <taxon>Metamonada</taxon>
        <taxon>Diplomonadida</taxon>
        <taxon>Hexamitidae</taxon>
        <taxon>Hexamitinae</taxon>
        <taxon>Hexamita</taxon>
    </lineage>
</organism>
<protein>
    <submittedName>
        <fullName evidence="4">Cathepsin L</fullName>
    </submittedName>
    <submittedName>
        <fullName evidence="5">Cathepsin_L</fullName>
    </submittedName>
</protein>
<keyword evidence="2" id="KW-0812">Transmembrane</keyword>
<dbReference type="InterPro" id="IPR000668">
    <property type="entry name" value="Peptidase_C1A_C"/>
</dbReference>
<dbReference type="SMART" id="SM00645">
    <property type="entry name" value="Pept_C1"/>
    <property type="match status" value="1"/>
</dbReference>
<dbReference type="EMBL" id="CATOUU010000839">
    <property type="protein sequence ID" value="CAI9953416.1"/>
    <property type="molecule type" value="Genomic_DNA"/>
</dbReference>
<feature type="transmembrane region" description="Helical" evidence="2">
    <location>
        <begin position="430"/>
        <end position="454"/>
    </location>
</feature>
<dbReference type="Gene3D" id="3.90.70.10">
    <property type="entry name" value="Cysteine proteinases"/>
    <property type="match status" value="1"/>
</dbReference>
<dbReference type="GO" id="GO:0008234">
    <property type="term" value="F:cysteine-type peptidase activity"/>
    <property type="evidence" value="ECO:0007669"/>
    <property type="project" value="InterPro"/>
</dbReference>
<evidence type="ECO:0000256" key="2">
    <source>
        <dbReference type="SAM" id="Phobius"/>
    </source>
</evidence>
<feature type="domain" description="Peptidase C1A papain C-terminal" evidence="3">
    <location>
        <begin position="110"/>
        <end position="381"/>
    </location>
</feature>
<reference evidence="5 6" key="2">
    <citation type="submission" date="2024-07" db="EMBL/GenBank/DDBJ databases">
        <authorList>
            <person name="Akdeniz Z."/>
        </authorList>
    </citation>
    <scope>NUCLEOTIDE SEQUENCE [LARGE SCALE GENOMIC DNA]</scope>
</reference>
<dbReference type="Proteomes" id="UP001642409">
    <property type="component" value="Unassembled WGS sequence"/>
</dbReference>
<dbReference type="InterPro" id="IPR013128">
    <property type="entry name" value="Peptidase_C1A"/>
</dbReference>
<accession>A0AA86Q736</accession>
<evidence type="ECO:0000259" key="3">
    <source>
        <dbReference type="SMART" id="SM00645"/>
    </source>
</evidence>